<keyword evidence="1" id="KW-1133">Transmembrane helix</keyword>
<dbReference type="RefSeq" id="WP_138724254.1">
    <property type="nucleotide sequence ID" value="NZ_SSHJ02000008.1"/>
</dbReference>
<dbReference type="EMBL" id="SSHJ02000008">
    <property type="protein sequence ID" value="MFN0257178.1"/>
    <property type="molecule type" value="Genomic_DNA"/>
</dbReference>
<protein>
    <recommendedName>
        <fullName evidence="4">Redox-active disulfide protein 2</fullName>
    </recommendedName>
</protein>
<comment type="caution">
    <text evidence="2">The sequence shown here is derived from an EMBL/GenBank/DDBJ whole genome shotgun (WGS) entry which is preliminary data.</text>
</comment>
<proteinExistence type="predicted"/>
<feature type="transmembrane region" description="Helical" evidence="1">
    <location>
        <begin position="21"/>
        <end position="46"/>
    </location>
</feature>
<dbReference type="Proteomes" id="UP001517247">
    <property type="component" value="Unassembled WGS sequence"/>
</dbReference>
<feature type="transmembrane region" description="Helical" evidence="1">
    <location>
        <begin position="52"/>
        <end position="70"/>
    </location>
</feature>
<evidence type="ECO:0000313" key="3">
    <source>
        <dbReference type="Proteomes" id="UP001517247"/>
    </source>
</evidence>
<keyword evidence="1" id="KW-0812">Transmembrane</keyword>
<name>A0ABW9J9F3_9SPHI</name>
<evidence type="ECO:0008006" key="4">
    <source>
        <dbReference type="Google" id="ProtNLM"/>
    </source>
</evidence>
<reference evidence="2 3" key="1">
    <citation type="submission" date="2024-12" db="EMBL/GenBank/DDBJ databases">
        <authorList>
            <person name="Hu S."/>
        </authorList>
    </citation>
    <scope>NUCLEOTIDE SEQUENCE [LARGE SCALE GENOMIC DNA]</scope>
    <source>
        <strain evidence="2 3">THG-T11</strain>
    </source>
</reference>
<accession>A0ABW9J9F3</accession>
<keyword evidence="3" id="KW-1185">Reference proteome</keyword>
<gene>
    <name evidence="2" type="ORF">E6A44_016425</name>
</gene>
<evidence type="ECO:0000256" key="1">
    <source>
        <dbReference type="SAM" id="Phobius"/>
    </source>
</evidence>
<sequence>MAKNISLAELSTEKLAKRRDLIKGVLISFSIMWLLLLCLATYFLVAKSTGKLFMPLAAFPITLLPLFLQLKPLNTEIKNRGKKNEPNQ</sequence>
<evidence type="ECO:0000313" key="2">
    <source>
        <dbReference type="EMBL" id="MFN0257178.1"/>
    </source>
</evidence>
<organism evidence="2 3">
    <name type="scientific">Pedobacter ureilyticus</name>
    <dbReference type="NCBI Taxonomy" id="1393051"/>
    <lineage>
        <taxon>Bacteria</taxon>
        <taxon>Pseudomonadati</taxon>
        <taxon>Bacteroidota</taxon>
        <taxon>Sphingobacteriia</taxon>
        <taxon>Sphingobacteriales</taxon>
        <taxon>Sphingobacteriaceae</taxon>
        <taxon>Pedobacter</taxon>
    </lineage>
</organism>
<keyword evidence="1" id="KW-0472">Membrane</keyword>